<dbReference type="RefSeq" id="WP_099155341.1">
    <property type="nucleotide sequence ID" value="NZ_PDUD01000058.1"/>
</dbReference>
<dbReference type="Proteomes" id="UP000223913">
    <property type="component" value="Unassembled WGS sequence"/>
</dbReference>
<evidence type="ECO:0000313" key="2">
    <source>
        <dbReference type="Proteomes" id="UP000223913"/>
    </source>
</evidence>
<organism evidence="1 2">
    <name type="scientific">Flavilitoribacter nigricans (strain ATCC 23147 / DSM 23189 / NBRC 102662 / NCIMB 1420 / SS-2)</name>
    <name type="common">Lewinella nigricans</name>
    <dbReference type="NCBI Taxonomy" id="1122177"/>
    <lineage>
        <taxon>Bacteria</taxon>
        <taxon>Pseudomonadati</taxon>
        <taxon>Bacteroidota</taxon>
        <taxon>Saprospiria</taxon>
        <taxon>Saprospirales</taxon>
        <taxon>Lewinellaceae</taxon>
        <taxon>Flavilitoribacter</taxon>
    </lineage>
</organism>
<evidence type="ECO:0008006" key="3">
    <source>
        <dbReference type="Google" id="ProtNLM"/>
    </source>
</evidence>
<evidence type="ECO:0000313" key="1">
    <source>
        <dbReference type="EMBL" id="PHN01284.1"/>
    </source>
</evidence>
<proteinExistence type="predicted"/>
<name>A0A2D0MYD8_FLAN2</name>
<dbReference type="AlphaFoldDB" id="A0A2D0MYD8"/>
<comment type="caution">
    <text evidence="1">The sequence shown here is derived from an EMBL/GenBank/DDBJ whole genome shotgun (WGS) entry which is preliminary data.</text>
</comment>
<keyword evidence="2" id="KW-1185">Reference proteome</keyword>
<accession>A0A2D0MYD8</accession>
<reference evidence="1 2" key="1">
    <citation type="submission" date="2017-10" db="EMBL/GenBank/DDBJ databases">
        <title>The draft genome sequence of Lewinella nigricans NBRC 102662.</title>
        <authorList>
            <person name="Wang K."/>
        </authorList>
    </citation>
    <scope>NUCLEOTIDE SEQUENCE [LARGE SCALE GENOMIC DNA]</scope>
    <source>
        <strain evidence="1 2">NBRC 102662</strain>
    </source>
</reference>
<dbReference type="EMBL" id="PDUD01000058">
    <property type="protein sequence ID" value="PHN01284.1"/>
    <property type="molecule type" value="Genomic_DNA"/>
</dbReference>
<sequence>MNKALMMKKNHLIRLNLVQKPRTKQEIALILQISYSTLSRRINKAGVPRHPRLLLPKEQESLLELFGFNVNWVNPENIMQ</sequence>
<gene>
    <name evidence="1" type="ORF">CRP01_38040</name>
</gene>
<protein>
    <recommendedName>
        <fullName evidence="3">Helix-turn-helix domain-containing protein</fullName>
    </recommendedName>
</protein>